<protein>
    <submittedName>
        <fullName evidence="1">Uncharacterized protein</fullName>
    </submittedName>
</protein>
<sequence length="195" mass="20383">MVLIHGAIVLVAWQLRTPARHVNAQVLLTTMRLIEPRAVPPPAKPARPAEAARSSLAVALPAPLPMPAIEVQQPAPSPATAVEAWPAAQGRVGLDGRAIAAPGPAASAPTGLSLKPSREVMRGALANLATSDPRSNTPKPTFEEKIAMGLDDTLCLKQERMPDGSVRRRLIHRSAGQTTLSATAGTKTGTILVCE</sequence>
<keyword evidence="2" id="KW-1185">Reference proteome</keyword>
<organism evidence="1 2">
    <name type="scientific">Roseateles agri</name>
    <dbReference type="NCBI Taxonomy" id="3098619"/>
    <lineage>
        <taxon>Bacteria</taxon>
        <taxon>Pseudomonadati</taxon>
        <taxon>Pseudomonadota</taxon>
        <taxon>Betaproteobacteria</taxon>
        <taxon>Burkholderiales</taxon>
        <taxon>Sphaerotilaceae</taxon>
        <taxon>Roseateles</taxon>
    </lineage>
</organism>
<dbReference type="EMBL" id="JAXCLA010000012">
    <property type="protein sequence ID" value="MDY0748957.1"/>
    <property type="molecule type" value="Genomic_DNA"/>
</dbReference>
<name>A0ABU5DRK6_9BURK</name>
<accession>A0ABU5DRK6</accession>
<reference evidence="1 2" key="1">
    <citation type="submission" date="2023-11" db="EMBL/GenBank/DDBJ databases">
        <title>Paucibacter sp. nov., isolated from fresh soil in Korea.</title>
        <authorList>
            <person name="Le N.T.T."/>
        </authorList>
    </citation>
    <scope>NUCLEOTIDE SEQUENCE [LARGE SCALE GENOMIC DNA]</scope>
    <source>
        <strain evidence="1 2">R3-3</strain>
    </source>
</reference>
<dbReference type="Proteomes" id="UP001285263">
    <property type="component" value="Unassembled WGS sequence"/>
</dbReference>
<comment type="caution">
    <text evidence="1">The sequence shown here is derived from an EMBL/GenBank/DDBJ whole genome shotgun (WGS) entry which is preliminary data.</text>
</comment>
<evidence type="ECO:0000313" key="1">
    <source>
        <dbReference type="EMBL" id="MDY0748957.1"/>
    </source>
</evidence>
<gene>
    <name evidence="1" type="ORF">SNE35_30950</name>
</gene>
<proteinExistence type="predicted"/>
<dbReference type="RefSeq" id="WP_320426926.1">
    <property type="nucleotide sequence ID" value="NZ_JAXCLA010000012.1"/>
</dbReference>
<evidence type="ECO:0000313" key="2">
    <source>
        <dbReference type="Proteomes" id="UP001285263"/>
    </source>
</evidence>